<dbReference type="AlphaFoldDB" id="A0A1L3MJR3"/>
<keyword evidence="3" id="KW-1185">Reference proteome</keyword>
<feature type="region of interest" description="Disordered" evidence="1">
    <location>
        <begin position="57"/>
        <end position="85"/>
    </location>
</feature>
<protein>
    <submittedName>
        <fullName evidence="2">Uncharacterized protein</fullName>
    </submittedName>
</protein>
<name>A0A1L3MJR3_9MICO</name>
<gene>
    <name evidence="2" type="ORF">ASJ30_14460</name>
</gene>
<sequence length="252" mass="28775">MQPVSGYTTRDGTRVNPLYRLTHRLHAPHDNDCRYDFDAQAGRLLEEHRHAISKTGDIYELRLPETTPHTEGTDRDPDVNPDGRDRLTVHTRRGHTLEPVLSAAAAIARLIATYENDPEARARFTARWKGRRISWDDFYFDTAHDARHLAHVVADGDHPVAVSGLVKRAGRTTNDSADLVELDTERGVSHPPTGRWIHIRILRKDPDRLSFDVGQRVIGYGQWTTYTPERSKNRYLHLWIDHRSLLAVESSG</sequence>
<dbReference type="EMBL" id="CP013290">
    <property type="protein sequence ID" value="APH02588.1"/>
    <property type="molecule type" value="Genomic_DNA"/>
</dbReference>
<organism evidence="2 3">
    <name type="scientific">Janibacter indicus</name>
    <dbReference type="NCBI Taxonomy" id="857417"/>
    <lineage>
        <taxon>Bacteria</taxon>
        <taxon>Bacillati</taxon>
        <taxon>Actinomycetota</taxon>
        <taxon>Actinomycetes</taxon>
        <taxon>Micrococcales</taxon>
        <taxon>Intrasporangiaceae</taxon>
        <taxon>Janibacter</taxon>
    </lineage>
</organism>
<evidence type="ECO:0000313" key="3">
    <source>
        <dbReference type="Proteomes" id="UP000182938"/>
    </source>
</evidence>
<reference evidence="2 3" key="1">
    <citation type="submission" date="2015-11" db="EMBL/GenBank/DDBJ databases">
        <authorList>
            <person name="Zhang Y."/>
            <person name="Guo Z."/>
        </authorList>
    </citation>
    <scope>NUCLEOTIDE SEQUENCE [LARGE SCALE GENOMIC DNA]</scope>
    <source>
        <strain evidence="2 3">YFY001</strain>
    </source>
</reference>
<accession>A0A1L3MJR3</accession>
<feature type="compositionally biased region" description="Basic and acidic residues" evidence="1">
    <location>
        <begin position="71"/>
        <end position="85"/>
    </location>
</feature>
<evidence type="ECO:0000313" key="2">
    <source>
        <dbReference type="EMBL" id="APH02588.1"/>
    </source>
</evidence>
<proteinExistence type="predicted"/>
<dbReference type="KEGG" id="jte:ASJ30_14460"/>
<dbReference type="Proteomes" id="UP000182938">
    <property type="component" value="Chromosome"/>
</dbReference>
<evidence type="ECO:0000256" key="1">
    <source>
        <dbReference type="SAM" id="MobiDB-lite"/>
    </source>
</evidence>